<evidence type="ECO:0000256" key="2">
    <source>
        <dbReference type="ARBA" id="ARBA00004496"/>
    </source>
</evidence>
<sequence>MAANGESINDSKHQQDDAKMVIRGLSWDTSKRDLTEYLSRFGEVVDCTIKTDPVAGKSRGFGFVLFKDGDSVAKALELKEHKLDDFLVYKTKLCPTVYGHQLVFFVFTLSFAICVMTRWGFVFIQILFVRFHVKPQINSSLCDCFSASGTEELCTSVILNKE</sequence>
<dbReference type="GO" id="GO:0010468">
    <property type="term" value="P:regulation of gene expression"/>
    <property type="evidence" value="ECO:0007669"/>
    <property type="project" value="TreeGrafter"/>
</dbReference>
<keyword evidence="9" id="KW-0472">Membrane</keyword>
<dbReference type="SMART" id="SM00360">
    <property type="entry name" value="RRM"/>
    <property type="match status" value="1"/>
</dbReference>
<dbReference type="PROSITE" id="PS50102">
    <property type="entry name" value="RRM"/>
    <property type="match status" value="1"/>
</dbReference>
<dbReference type="GO" id="GO:0005737">
    <property type="term" value="C:cytoplasm"/>
    <property type="evidence" value="ECO:0007669"/>
    <property type="project" value="UniProtKB-SubCell"/>
</dbReference>
<evidence type="ECO:0000259" key="10">
    <source>
        <dbReference type="PROSITE" id="PS50102"/>
    </source>
</evidence>
<feature type="domain" description="RRM" evidence="10">
    <location>
        <begin position="18"/>
        <end position="102"/>
    </location>
</feature>
<evidence type="ECO:0000256" key="1">
    <source>
        <dbReference type="ARBA" id="ARBA00004123"/>
    </source>
</evidence>
<keyword evidence="6 8" id="KW-0694">RNA-binding</keyword>
<keyword evidence="4" id="KW-0963">Cytoplasm</keyword>
<evidence type="ECO:0000313" key="11">
    <source>
        <dbReference type="Ensembl" id="ENSMMNP00015001062.1"/>
    </source>
</evidence>
<keyword evidence="7" id="KW-0539">Nucleus</keyword>
<evidence type="ECO:0000256" key="7">
    <source>
        <dbReference type="ARBA" id="ARBA00023242"/>
    </source>
</evidence>
<feature type="transmembrane region" description="Helical" evidence="9">
    <location>
        <begin position="102"/>
        <end position="129"/>
    </location>
</feature>
<dbReference type="SUPFAM" id="SSF54928">
    <property type="entry name" value="RNA-binding domain, RBD"/>
    <property type="match status" value="1"/>
</dbReference>
<evidence type="ECO:0000256" key="8">
    <source>
        <dbReference type="PROSITE-ProRule" id="PRU00176"/>
    </source>
</evidence>
<keyword evidence="9" id="KW-0812">Transmembrane</keyword>
<dbReference type="PANTHER" id="PTHR48033">
    <property type="entry name" value="RNA-BINDING (RRM/RBD/RNP MOTIFS) FAMILY PROTEIN"/>
    <property type="match status" value="1"/>
</dbReference>
<reference evidence="11" key="2">
    <citation type="submission" date="2025-09" db="UniProtKB">
        <authorList>
            <consortium name="Ensembl"/>
        </authorList>
    </citation>
    <scope>IDENTIFICATION</scope>
</reference>
<evidence type="ECO:0000256" key="5">
    <source>
        <dbReference type="ARBA" id="ARBA00022737"/>
    </source>
</evidence>
<dbReference type="Proteomes" id="UP000694561">
    <property type="component" value="Unplaced"/>
</dbReference>
<keyword evidence="12" id="KW-1185">Reference proteome</keyword>
<dbReference type="GO" id="GO:0000785">
    <property type="term" value="C:chromatin"/>
    <property type="evidence" value="ECO:0007669"/>
    <property type="project" value="TreeGrafter"/>
</dbReference>
<dbReference type="AlphaFoldDB" id="A0A8C6AF47"/>
<dbReference type="PANTHER" id="PTHR48033:SF2">
    <property type="entry name" value="HETEROGENEOUS NUCLEAR RIBONUCLEOPROTEIN D-LIKE"/>
    <property type="match status" value="1"/>
</dbReference>
<proteinExistence type="predicted"/>
<evidence type="ECO:0000256" key="4">
    <source>
        <dbReference type="ARBA" id="ARBA00022490"/>
    </source>
</evidence>
<evidence type="ECO:0000256" key="3">
    <source>
        <dbReference type="ARBA" id="ARBA00022481"/>
    </source>
</evidence>
<keyword evidence="9" id="KW-1133">Transmembrane helix</keyword>
<dbReference type="InterPro" id="IPR012677">
    <property type="entry name" value="Nucleotide-bd_a/b_plait_sf"/>
</dbReference>
<keyword evidence="5" id="KW-0677">Repeat</keyword>
<dbReference type="GO" id="GO:0008143">
    <property type="term" value="F:poly(A) binding"/>
    <property type="evidence" value="ECO:0007669"/>
    <property type="project" value="TreeGrafter"/>
</dbReference>
<keyword evidence="3" id="KW-0488">Methylation</keyword>
<evidence type="ECO:0000256" key="6">
    <source>
        <dbReference type="ARBA" id="ARBA00022884"/>
    </source>
</evidence>
<dbReference type="InterPro" id="IPR035979">
    <property type="entry name" value="RBD_domain_sf"/>
</dbReference>
<comment type="subcellular location">
    <subcellularLocation>
        <location evidence="2">Cytoplasm</location>
    </subcellularLocation>
    <subcellularLocation>
        <location evidence="1">Nucleus</location>
    </subcellularLocation>
</comment>
<dbReference type="Pfam" id="PF00076">
    <property type="entry name" value="RRM_1"/>
    <property type="match status" value="1"/>
</dbReference>
<dbReference type="InterPro" id="IPR000504">
    <property type="entry name" value="RRM_dom"/>
</dbReference>
<protein>
    <recommendedName>
        <fullName evidence="10">RRM domain-containing protein</fullName>
    </recommendedName>
</protein>
<dbReference type="Gene3D" id="3.30.70.330">
    <property type="match status" value="1"/>
</dbReference>
<reference evidence="11" key="1">
    <citation type="submission" date="2025-08" db="UniProtKB">
        <authorList>
            <consortium name="Ensembl"/>
        </authorList>
    </citation>
    <scope>IDENTIFICATION</scope>
</reference>
<dbReference type="FunFam" id="3.30.70.330:FF:000030">
    <property type="entry name" value="Heterogeneous nuclear ribonucleoprotein d0 isoform"/>
    <property type="match status" value="1"/>
</dbReference>
<evidence type="ECO:0000256" key="9">
    <source>
        <dbReference type="SAM" id="Phobius"/>
    </source>
</evidence>
<dbReference type="GeneTree" id="ENSGT00940000154426"/>
<dbReference type="Ensembl" id="ENSMMNT00015001181.1">
    <property type="protein sequence ID" value="ENSMMNP00015001062.1"/>
    <property type="gene ID" value="ENSMMNG00015000845.1"/>
</dbReference>
<dbReference type="GO" id="GO:0034046">
    <property type="term" value="F:poly(G) binding"/>
    <property type="evidence" value="ECO:0007669"/>
    <property type="project" value="TreeGrafter"/>
</dbReference>
<evidence type="ECO:0000313" key="12">
    <source>
        <dbReference type="Proteomes" id="UP000694561"/>
    </source>
</evidence>
<organism evidence="11 12">
    <name type="scientific">Monodon monoceros</name>
    <name type="common">Narwhal</name>
    <name type="synonym">Ceratodon monodon</name>
    <dbReference type="NCBI Taxonomy" id="40151"/>
    <lineage>
        <taxon>Eukaryota</taxon>
        <taxon>Metazoa</taxon>
        <taxon>Chordata</taxon>
        <taxon>Craniata</taxon>
        <taxon>Vertebrata</taxon>
        <taxon>Euteleostomi</taxon>
        <taxon>Mammalia</taxon>
        <taxon>Eutheria</taxon>
        <taxon>Laurasiatheria</taxon>
        <taxon>Artiodactyla</taxon>
        <taxon>Whippomorpha</taxon>
        <taxon>Cetacea</taxon>
        <taxon>Odontoceti</taxon>
        <taxon>Monodontidae</taxon>
        <taxon>Monodon</taxon>
    </lineage>
</organism>
<name>A0A8C6AF47_MONMO</name>
<accession>A0A8C6AF47</accession>
<dbReference type="GO" id="GO:0005654">
    <property type="term" value="C:nucleoplasm"/>
    <property type="evidence" value="ECO:0007669"/>
    <property type="project" value="TreeGrafter"/>
</dbReference>